<evidence type="ECO:0000256" key="7">
    <source>
        <dbReference type="HAMAP-Rule" id="MF_01428"/>
    </source>
</evidence>
<gene>
    <name evidence="7" type="primary">gluQ</name>
    <name evidence="10" type="ORF">HMPREF0682_1542</name>
</gene>
<dbReference type="GO" id="GO:0008270">
    <property type="term" value="F:zinc ion binding"/>
    <property type="evidence" value="ECO:0007669"/>
    <property type="project" value="UniProtKB-UniRule"/>
</dbReference>
<dbReference type="RefSeq" id="WP_021798951.1">
    <property type="nucleotide sequence ID" value="NZ_ACVN02000334.1"/>
</dbReference>
<keyword evidence="8" id="KW-0648">Protein biosynthesis</keyword>
<dbReference type="Gene3D" id="3.40.50.620">
    <property type="entry name" value="HUPs"/>
    <property type="match status" value="1"/>
</dbReference>
<evidence type="ECO:0000256" key="5">
    <source>
        <dbReference type="ARBA" id="ARBA00022840"/>
    </source>
</evidence>
<dbReference type="EC" id="6.1.1.-" evidence="7"/>
<evidence type="ECO:0000256" key="1">
    <source>
        <dbReference type="ARBA" id="ARBA00022598"/>
    </source>
</evidence>
<dbReference type="EMBL" id="ACVN02000334">
    <property type="protein sequence ID" value="ERK48988.1"/>
    <property type="molecule type" value="Genomic_DNA"/>
</dbReference>
<feature type="binding site" evidence="7">
    <location>
        <position position="103"/>
    </location>
    <ligand>
        <name>Zn(2+)</name>
        <dbReference type="ChEBI" id="CHEBI:29105"/>
    </ligand>
</feature>
<dbReference type="GO" id="GO:0004818">
    <property type="term" value="F:glutamate-tRNA ligase activity"/>
    <property type="evidence" value="ECO:0007669"/>
    <property type="project" value="TreeGrafter"/>
</dbReference>
<evidence type="ECO:0000256" key="6">
    <source>
        <dbReference type="ARBA" id="ARBA00023146"/>
    </source>
</evidence>
<dbReference type="PANTHER" id="PTHR43311">
    <property type="entry name" value="GLUTAMATE--TRNA LIGASE"/>
    <property type="match status" value="1"/>
</dbReference>
<feature type="binding site" evidence="7">
    <location>
        <position position="101"/>
    </location>
    <ligand>
        <name>Zn(2+)</name>
        <dbReference type="ChEBI" id="CHEBI:29105"/>
    </ligand>
</feature>
<evidence type="ECO:0000256" key="4">
    <source>
        <dbReference type="ARBA" id="ARBA00022833"/>
    </source>
</evidence>
<dbReference type="PANTHER" id="PTHR43311:SF1">
    <property type="entry name" value="GLUTAMYL-Q TRNA(ASP) SYNTHETASE"/>
    <property type="match status" value="1"/>
</dbReference>
<feature type="binding site" evidence="7">
    <location>
        <position position="126"/>
    </location>
    <ligand>
        <name>Zn(2+)</name>
        <dbReference type="ChEBI" id="CHEBI:29105"/>
    </ligand>
</feature>
<keyword evidence="11" id="KW-1185">Reference proteome</keyword>
<dbReference type="Proteomes" id="UP000017052">
    <property type="component" value="Unassembled WGS sequence"/>
</dbReference>
<dbReference type="InterPro" id="IPR000924">
    <property type="entry name" value="Glu/Gln-tRNA-synth"/>
</dbReference>
<feature type="short sequence motif" description="'HIGH' region" evidence="7">
    <location>
        <begin position="14"/>
        <end position="24"/>
    </location>
</feature>
<comment type="cofactor">
    <cofactor evidence="7">
        <name>Zn(2+)</name>
        <dbReference type="ChEBI" id="CHEBI:29105"/>
    </cofactor>
    <text evidence="7">Binds 1 zinc ion per subunit.</text>
</comment>
<evidence type="ECO:0000259" key="9">
    <source>
        <dbReference type="Pfam" id="PF00749"/>
    </source>
</evidence>
<feature type="binding site" evidence="7">
    <location>
        <begin position="11"/>
        <end position="15"/>
    </location>
    <ligand>
        <name>L-glutamate</name>
        <dbReference type="ChEBI" id="CHEBI:29985"/>
    </ligand>
</feature>
<feature type="binding site" evidence="7">
    <location>
        <position position="47"/>
    </location>
    <ligand>
        <name>L-glutamate</name>
        <dbReference type="ChEBI" id="CHEBI:29985"/>
    </ligand>
</feature>
<dbReference type="HAMAP" id="MF_01428">
    <property type="entry name" value="Glu_Q_tRNA_synth"/>
    <property type="match status" value="1"/>
</dbReference>
<evidence type="ECO:0000313" key="10">
    <source>
        <dbReference type="EMBL" id="ERK48988.1"/>
    </source>
</evidence>
<keyword evidence="4 7" id="KW-0862">Zinc</keyword>
<dbReference type="InterPro" id="IPR049940">
    <property type="entry name" value="GluQ/Sye"/>
</dbReference>
<feature type="binding site" evidence="7">
    <location>
        <position position="182"/>
    </location>
    <ligand>
        <name>L-glutamate</name>
        <dbReference type="ChEBI" id="CHEBI:29985"/>
    </ligand>
</feature>
<dbReference type="GO" id="GO:0006400">
    <property type="term" value="P:tRNA modification"/>
    <property type="evidence" value="ECO:0007669"/>
    <property type="project" value="InterPro"/>
</dbReference>
<dbReference type="Pfam" id="PF00749">
    <property type="entry name" value="tRNA-synt_1c"/>
    <property type="match status" value="1"/>
</dbReference>
<feature type="binding site" evidence="7">
    <location>
        <position position="200"/>
    </location>
    <ligand>
        <name>L-glutamate</name>
        <dbReference type="ChEBI" id="CHEBI:29985"/>
    </ligand>
</feature>
<keyword evidence="1 7" id="KW-0436">Ligase</keyword>
<protein>
    <recommendedName>
        <fullName evidence="7">Glutamyl-Q tRNA(Asp) synthetase</fullName>
        <shortName evidence="7">Glu-Q-RSs</shortName>
        <ecNumber evidence="7">6.1.1.-</ecNumber>
    </recommendedName>
</protein>
<dbReference type="SUPFAM" id="SSF52374">
    <property type="entry name" value="Nucleotidylyl transferase"/>
    <property type="match status" value="1"/>
</dbReference>
<dbReference type="InterPro" id="IPR014729">
    <property type="entry name" value="Rossmann-like_a/b/a_fold"/>
</dbReference>
<dbReference type="NCBIfam" id="NF004315">
    <property type="entry name" value="PRK05710.1-4"/>
    <property type="match status" value="1"/>
</dbReference>
<comment type="similarity">
    <text evidence="7">Belongs to the class-I aminoacyl-tRNA synthetase family. GluQ subfamily.</text>
</comment>
<keyword evidence="5 7" id="KW-0067">ATP-binding</keyword>
<keyword evidence="3 7" id="KW-0547">Nucleotide-binding</keyword>
<organism evidence="10 11">
    <name type="scientific">Propionibacterium acidifaciens F0233</name>
    <dbReference type="NCBI Taxonomy" id="553198"/>
    <lineage>
        <taxon>Bacteria</taxon>
        <taxon>Bacillati</taxon>
        <taxon>Actinomycetota</taxon>
        <taxon>Actinomycetes</taxon>
        <taxon>Propionibacteriales</taxon>
        <taxon>Propionibacteriaceae</taxon>
        <taxon>Propionibacterium</taxon>
    </lineage>
</organism>
<sequence length="312" mass="33217">MDASRRGGAGRFAPSPTSDLHLGNLRTALLAWLFARADGLDFIVRIEDLDRARAAAAPGVADRQLRDLEAIGLDWDGPVVRQSERLDLYRDATSGLDRYECYCTRREIAEASSAPHGQWRPYPGTCAGLSGVERAARRAVRPAALRVRAGGAVRTIHDRFAGEVTAEVDDFVLQRNDGTPAYNLAVVVDDALQGVTQVTRGADLLPSAPRQAWLAERLGARAPEYAHVGLVVNSEGRRLAKRDGAVTLGRLEAAGTDAGRVFRLLSDSCGLPPAESPRALLAQLLDAGDGGAGPLHDGALARPWTPPPSVVG</sequence>
<reference evidence="10" key="1">
    <citation type="submission" date="2013-08" db="EMBL/GenBank/DDBJ databases">
        <authorList>
            <person name="Durkin A.S."/>
            <person name="Haft D.R."/>
            <person name="McCorrison J."/>
            <person name="Torralba M."/>
            <person name="Gillis M."/>
            <person name="Haft D.H."/>
            <person name="Methe B."/>
            <person name="Sutton G."/>
            <person name="Nelson K.E."/>
        </authorList>
    </citation>
    <scope>NUCLEOTIDE SEQUENCE [LARGE SCALE GENOMIC DNA]</scope>
    <source>
        <strain evidence="10">F0233</strain>
    </source>
</reference>
<evidence type="ECO:0000256" key="3">
    <source>
        <dbReference type="ARBA" id="ARBA00022741"/>
    </source>
</evidence>
<keyword evidence="2 7" id="KW-0479">Metal-binding</keyword>
<dbReference type="InterPro" id="IPR022380">
    <property type="entry name" value="Glu-Q_tRNA(Asp)_Synthase"/>
</dbReference>
<feature type="short sequence motif" description="'KMSKS' region" evidence="7">
    <location>
        <begin position="238"/>
        <end position="242"/>
    </location>
</feature>
<dbReference type="AlphaFoldDB" id="U2R5U9"/>
<dbReference type="InterPro" id="IPR020058">
    <property type="entry name" value="Glu/Gln-tRNA-synth_Ib_cat-dom"/>
</dbReference>
<dbReference type="GO" id="GO:0005524">
    <property type="term" value="F:ATP binding"/>
    <property type="evidence" value="ECO:0007669"/>
    <property type="project" value="UniProtKB-KW"/>
</dbReference>
<feature type="domain" description="Glutamyl/glutaminyl-tRNA synthetase class Ib catalytic" evidence="9">
    <location>
        <begin position="11"/>
        <end position="247"/>
    </location>
</feature>
<evidence type="ECO:0000256" key="8">
    <source>
        <dbReference type="RuleBase" id="RU363037"/>
    </source>
</evidence>
<feature type="binding site" evidence="7">
    <location>
        <position position="241"/>
    </location>
    <ligand>
        <name>ATP</name>
        <dbReference type="ChEBI" id="CHEBI:30616"/>
    </ligand>
</feature>
<keyword evidence="6 7" id="KW-0030">Aminoacyl-tRNA synthetase</keyword>
<evidence type="ECO:0000313" key="11">
    <source>
        <dbReference type="Proteomes" id="UP000017052"/>
    </source>
</evidence>
<dbReference type="GO" id="GO:0005829">
    <property type="term" value="C:cytosol"/>
    <property type="evidence" value="ECO:0007669"/>
    <property type="project" value="TreeGrafter"/>
</dbReference>
<dbReference type="GeneID" id="95358972"/>
<comment type="caution">
    <text evidence="10">The sequence shown here is derived from an EMBL/GenBank/DDBJ whole genome shotgun (WGS) entry which is preliminary data.</text>
</comment>
<dbReference type="GO" id="GO:0006424">
    <property type="term" value="P:glutamyl-tRNA aminoacylation"/>
    <property type="evidence" value="ECO:0007669"/>
    <property type="project" value="InterPro"/>
</dbReference>
<dbReference type="PRINTS" id="PR00987">
    <property type="entry name" value="TRNASYNTHGLU"/>
</dbReference>
<evidence type="ECO:0000256" key="2">
    <source>
        <dbReference type="ARBA" id="ARBA00022723"/>
    </source>
</evidence>
<accession>U2R5U9</accession>
<dbReference type="OrthoDB" id="9807503at2"/>
<comment type="function">
    <text evidence="7">Catalyzes the tRNA-independent activation of glutamate in presence of ATP and the subsequent transfer of glutamate onto a tRNA(Asp). Glutamate is transferred on the 2-amino-5-(4,5-dihydroxy-2-cyclopenten-1-yl) moiety of the queuosine in the wobble position of the QUC anticodon.</text>
</comment>
<proteinExistence type="inferred from homology"/>
<name>U2R5U9_9ACTN</name>
<feature type="binding site" evidence="7">
    <location>
        <position position="122"/>
    </location>
    <ligand>
        <name>Zn(2+)</name>
        <dbReference type="ChEBI" id="CHEBI:29105"/>
    </ligand>
</feature>